<reference evidence="2 3" key="1">
    <citation type="submission" date="2020-10" db="EMBL/GenBank/DDBJ databases">
        <title>Sequencing the genomes of 1000 actinobacteria strains.</title>
        <authorList>
            <person name="Klenk H.-P."/>
        </authorList>
    </citation>
    <scope>NUCLEOTIDE SEQUENCE [LARGE SCALE GENOMIC DNA]</scope>
    <source>
        <strain evidence="2 3">DSM 43748</strain>
    </source>
</reference>
<comment type="caution">
    <text evidence="2">The sequence shown here is derived from an EMBL/GenBank/DDBJ whole genome shotgun (WGS) entry which is preliminary data.</text>
</comment>
<keyword evidence="1" id="KW-0472">Membrane</keyword>
<dbReference type="Proteomes" id="UP000661607">
    <property type="component" value="Unassembled WGS sequence"/>
</dbReference>
<keyword evidence="1" id="KW-1133">Transmembrane helix</keyword>
<keyword evidence="3" id="KW-1185">Reference proteome</keyword>
<accession>A0ABR9KG12</accession>
<sequence>MNVRVLLATVVVMTLGVVAVAVVTLLILT</sequence>
<evidence type="ECO:0000313" key="3">
    <source>
        <dbReference type="Proteomes" id="UP000661607"/>
    </source>
</evidence>
<gene>
    <name evidence="2" type="ORF">H4W81_003741</name>
</gene>
<proteinExistence type="predicted"/>
<name>A0ABR9KG12_9ACTN</name>
<evidence type="ECO:0000256" key="1">
    <source>
        <dbReference type="SAM" id="Phobius"/>
    </source>
</evidence>
<keyword evidence="1" id="KW-0812">Transmembrane</keyword>
<dbReference type="EMBL" id="JADBEF010000001">
    <property type="protein sequence ID" value="MBE1560962.1"/>
    <property type="molecule type" value="Genomic_DNA"/>
</dbReference>
<protein>
    <submittedName>
        <fullName evidence="2">Uncharacterized protein</fullName>
    </submittedName>
</protein>
<organism evidence="2 3">
    <name type="scientific">Nonomuraea africana</name>
    <dbReference type="NCBI Taxonomy" id="46171"/>
    <lineage>
        <taxon>Bacteria</taxon>
        <taxon>Bacillati</taxon>
        <taxon>Actinomycetota</taxon>
        <taxon>Actinomycetes</taxon>
        <taxon>Streptosporangiales</taxon>
        <taxon>Streptosporangiaceae</taxon>
        <taxon>Nonomuraea</taxon>
    </lineage>
</organism>
<feature type="transmembrane region" description="Helical" evidence="1">
    <location>
        <begin position="6"/>
        <end position="28"/>
    </location>
</feature>
<evidence type="ECO:0000313" key="2">
    <source>
        <dbReference type="EMBL" id="MBE1560962.1"/>
    </source>
</evidence>